<evidence type="ECO:0000313" key="4">
    <source>
        <dbReference type="Proteomes" id="UP000827986"/>
    </source>
</evidence>
<evidence type="ECO:0000256" key="1">
    <source>
        <dbReference type="SAM" id="MobiDB-lite"/>
    </source>
</evidence>
<dbReference type="EMBL" id="JAHDVG010000465">
    <property type="protein sequence ID" value="KAH1184410.1"/>
    <property type="molecule type" value="Genomic_DNA"/>
</dbReference>
<comment type="caution">
    <text evidence="3">The sequence shown here is derived from an EMBL/GenBank/DDBJ whole genome shotgun (WGS) entry which is preliminary data.</text>
</comment>
<feature type="region of interest" description="Disordered" evidence="1">
    <location>
        <begin position="105"/>
        <end position="126"/>
    </location>
</feature>
<organism evidence="3 4">
    <name type="scientific">Mauremys mutica</name>
    <name type="common">yellowpond turtle</name>
    <dbReference type="NCBI Taxonomy" id="74926"/>
    <lineage>
        <taxon>Eukaryota</taxon>
        <taxon>Metazoa</taxon>
        <taxon>Chordata</taxon>
        <taxon>Craniata</taxon>
        <taxon>Vertebrata</taxon>
        <taxon>Euteleostomi</taxon>
        <taxon>Archelosauria</taxon>
        <taxon>Testudinata</taxon>
        <taxon>Testudines</taxon>
        <taxon>Cryptodira</taxon>
        <taxon>Durocryptodira</taxon>
        <taxon>Testudinoidea</taxon>
        <taxon>Geoemydidae</taxon>
        <taxon>Geoemydinae</taxon>
        <taxon>Mauremys</taxon>
    </lineage>
</organism>
<evidence type="ECO:0000256" key="2">
    <source>
        <dbReference type="SAM" id="SignalP"/>
    </source>
</evidence>
<feature type="signal peptide" evidence="2">
    <location>
        <begin position="1"/>
        <end position="27"/>
    </location>
</feature>
<protein>
    <submittedName>
        <fullName evidence="3">Uncharacterized protein</fullName>
    </submittedName>
</protein>
<keyword evidence="2" id="KW-0732">Signal</keyword>
<name>A0A9D4B8I3_9SAUR</name>
<sequence length="159" mass="17684">MAARSMASTVSMRRVSWLLLSGLSSEAQSSLQDLLFDGKALFAEQTDIKLHGLKDSCTTLKTLGLHVPALARPKFNPQQAPTQATHAKNELPYKKLWDYKKRPQRQSQSASSLGHPKANKQGNGSFDGTPWGDLPIHIRDPLTVKLPFSSWLCAFLLEW</sequence>
<keyword evidence="4" id="KW-1185">Reference proteome</keyword>
<feature type="chain" id="PRO_5039260066" evidence="2">
    <location>
        <begin position="28"/>
        <end position="159"/>
    </location>
</feature>
<dbReference type="AlphaFoldDB" id="A0A9D4B8I3"/>
<accession>A0A9D4B8I3</accession>
<proteinExistence type="predicted"/>
<evidence type="ECO:0000313" key="3">
    <source>
        <dbReference type="EMBL" id="KAH1184410.1"/>
    </source>
</evidence>
<gene>
    <name evidence="3" type="ORF">KIL84_015026</name>
</gene>
<dbReference type="Proteomes" id="UP000827986">
    <property type="component" value="Unassembled WGS sequence"/>
</dbReference>
<reference evidence="3" key="1">
    <citation type="submission" date="2021-09" db="EMBL/GenBank/DDBJ databases">
        <title>The genome of Mauremys mutica provides insights into the evolution of semi-aquatic lifestyle.</title>
        <authorList>
            <person name="Gong S."/>
            <person name="Gao Y."/>
        </authorList>
    </citation>
    <scope>NUCLEOTIDE SEQUENCE</scope>
    <source>
        <strain evidence="3">MM-2020</strain>
        <tissue evidence="3">Muscle</tissue>
    </source>
</reference>